<gene>
    <name evidence="1" type="ORF">LWI29_008661</name>
</gene>
<dbReference type="EMBL" id="JAUESC010000001">
    <property type="protein sequence ID" value="KAK0607063.1"/>
    <property type="molecule type" value="Genomic_DNA"/>
</dbReference>
<accession>A0AA39W896</accession>
<organism evidence="1 2">
    <name type="scientific">Acer saccharum</name>
    <name type="common">Sugar maple</name>
    <dbReference type="NCBI Taxonomy" id="4024"/>
    <lineage>
        <taxon>Eukaryota</taxon>
        <taxon>Viridiplantae</taxon>
        <taxon>Streptophyta</taxon>
        <taxon>Embryophyta</taxon>
        <taxon>Tracheophyta</taxon>
        <taxon>Spermatophyta</taxon>
        <taxon>Magnoliopsida</taxon>
        <taxon>eudicotyledons</taxon>
        <taxon>Gunneridae</taxon>
        <taxon>Pentapetalae</taxon>
        <taxon>rosids</taxon>
        <taxon>malvids</taxon>
        <taxon>Sapindales</taxon>
        <taxon>Sapindaceae</taxon>
        <taxon>Hippocastanoideae</taxon>
        <taxon>Acereae</taxon>
        <taxon>Acer</taxon>
    </lineage>
</organism>
<keyword evidence="2" id="KW-1185">Reference proteome</keyword>
<dbReference type="Proteomes" id="UP001168877">
    <property type="component" value="Unassembled WGS sequence"/>
</dbReference>
<reference evidence="1" key="2">
    <citation type="submission" date="2023-06" db="EMBL/GenBank/DDBJ databases">
        <authorList>
            <person name="Swenson N.G."/>
            <person name="Wegrzyn J.L."/>
            <person name="Mcevoy S.L."/>
        </authorList>
    </citation>
    <scope>NUCLEOTIDE SEQUENCE</scope>
    <source>
        <strain evidence="1">NS2018</strain>
        <tissue evidence="1">Leaf</tissue>
    </source>
</reference>
<proteinExistence type="predicted"/>
<evidence type="ECO:0000313" key="1">
    <source>
        <dbReference type="EMBL" id="KAK0607063.1"/>
    </source>
</evidence>
<reference evidence="1" key="1">
    <citation type="journal article" date="2022" name="Plant J.">
        <title>Strategies of tolerance reflected in two North American maple genomes.</title>
        <authorList>
            <person name="McEvoy S.L."/>
            <person name="Sezen U.U."/>
            <person name="Trouern-Trend A."/>
            <person name="McMahon S.M."/>
            <person name="Schaberg P.G."/>
            <person name="Yang J."/>
            <person name="Wegrzyn J.L."/>
            <person name="Swenson N.G."/>
        </authorList>
    </citation>
    <scope>NUCLEOTIDE SEQUENCE</scope>
    <source>
        <strain evidence="1">NS2018</strain>
    </source>
</reference>
<comment type="caution">
    <text evidence="1">The sequence shown here is derived from an EMBL/GenBank/DDBJ whole genome shotgun (WGS) entry which is preliminary data.</text>
</comment>
<sequence>MASSSMHGLVEDPIVLETTISFPICGEGLVSSSGALRLGNVLPSTPTLCDIPVCSLLPRKASPHPSVVVSSSGHIMESLSSLLPREVSPHPSVVVVSSGNHSKSVERFLREHGISSSRVVQSESSLTDSHVELGFVTVAPWPNQVEVEVSDLNEVK</sequence>
<name>A0AA39W896_ACESA</name>
<evidence type="ECO:0000313" key="2">
    <source>
        <dbReference type="Proteomes" id="UP001168877"/>
    </source>
</evidence>
<protein>
    <submittedName>
        <fullName evidence="1">Uncharacterized protein</fullName>
    </submittedName>
</protein>
<dbReference type="AlphaFoldDB" id="A0AA39W896"/>